<evidence type="ECO:0000256" key="1">
    <source>
        <dbReference type="ARBA" id="ARBA00004173"/>
    </source>
</evidence>
<dbReference type="GO" id="GO:0006412">
    <property type="term" value="P:translation"/>
    <property type="evidence" value="ECO:0007669"/>
    <property type="project" value="InterPro"/>
</dbReference>
<evidence type="ECO:0000256" key="5">
    <source>
        <dbReference type="ARBA" id="ARBA00023274"/>
    </source>
</evidence>
<dbReference type="InterPro" id="IPR011332">
    <property type="entry name" value="Ribosomal_zn-bd"/>
</dbReference>
<dbReference type="GO" id="GO:0005739">
    <property type="term" value="C:mitochondrion"/>
    <property type="evidence" value="ECO:0007669"/>
    <property type="project" value="UniProtKB-SubCell"/>
</dbReference>
<dbReference type="EMBL" id="KZ819376">
    <property type="protein sequence ID" value="PWN42811.1"/>
    <property type="molecule type" value="Genomic_DNA"/>
</dbReference>
<dbReference type="GO" id="GO:1990904">
    <property type="term" value="C:ribonucleoprotein complex"/>
    <property type="evidence" value="ECO:0007669"/>
    <property type="project" value="UniProtKB-KW"/>
</dbReference>
<keyword evidence="5" id="KW-0687">Ribonucleoprotein</keyword>
<dbReference type="InterPro" id="IPR038584">
    <property type="entry name" value="Ribosomal_bL33_sf"/>
</dbReference>
<dbReference type="Gene3D" id="2.20.28.120">
    <property type="entry name" value="Ribosomal protein L33"/>
    <property type="match status" value="1"/>
</dbReference>
<name>A0A316W2L0_9BASI</name>
<dbReference type="PANTHER" id="PTHR47037:SF1">
    <property type="entry name" value="LARGE RIBOSOMAL SUBUNIT PROTEIN BL33M"/>
    <property type="match status" value="1"/>
</dbReference>
<dbReference type="InParanoid" id="A0A316W2L0"/>
<dbReference type="GeneID" id="37035724"/>
<evidence type="ECO:0000256" key="2">
    <source>
        <dbReference type="ARBA" id="ARBA00007596"/>
    </source>
</evidence>
<dbReference type="RefSeq" id="XP_025369971.1">
    <property type="nucleotide sequence ID" value="XM_025513854.1"/>
</dbReference>
<organism evidence="7 8">
    <name type="scientific">Ceraceosorus guamensis</name>
    <dbReference type="NCBI Taxonomy" id="1522189"/>
    <lineage>
        <taxon>Eukaryota</taxon>
        <taxon>Fungi</taxon>
        <taxon>Dikarya</taxon>
        <taxon>Basidiomycota</taxon>
        <taxon>Ustilaginomycotina</taxon>
        <taxon>Exobasidiomycetes</taxon>
        <taxon>Ceraceosorales</taxon>
        <taxon>Ceraceosoraceae</taxon>
        <taxon>Ceraceosorus</taxon>
    </lineage>
</organism>
<dbReference type="GO" id="GO:0005840">
    <property type="term" value="C:ribosome"/>
    <property type="evidence" value="ECO:0007669"/>
    <property type="project" value="UniProtKB-KW"/>
</dbReference>
<evidence type="ECO:0000313" key="7">
    <source>
        <dbReference type="EMBL" id="PWN42811.1"/>
    </source>
</evidence>
<dbReference type="InterPro" id="IPR052008">
    <property type="entry name" value="Mitoribosomal_protein_bL33"/>
</dbReference>
<keyword evidence="4" id="KW-0496">Mitochondrion</keyword>
<reference evidence="7 8" key="1">
    <citation type="journal article" date="2018" name="Mol. Biol. Evol.">
        <title>Broad Genomic Sampling Reveals a Smut Pathogenic Ancestry of the Fungal Clade Ustilaginomycotina.</title>
        <authorList>
            <person name="Kijpornyongpan T."/>
            <person name="Mondo S.J."/>
            <person name="Barry K."/>
            <person name="Sandor L."/>
            <person name="Lee J."/>
            <person name="Lipzen A."/>
            <person name="Pangilinan J."/>
            <person name="LaButti K."/>
            <person name="Hainaut M."/>
            <person name="Henrissat B."/>
            <person name="Grigoriev I.V."/>
            <person name="Spatafora J.W."/>
            <person name="Aime M.C."/>
        </authorList>
    </citation>
    <scope>NUCLEOTIDE SEQUENCE [LARGE SCALE GENOMIC DNA]</scope>
    <source>
        <strain evidence="7 8">MCA 4658</strain>
    </source>
</reference>
<evidence type="ECO:0000313" key="8">
    <source>
        <dbReference type="Proteomes" id="UP000245783"/>
    </source>
</evidence>
<comment type="subcellular location">
    <subcellularLocation>
        <location evidence="1">Mitochondrion</location>
    </subcellularLocation>
</comment>
<dbReference type="Proteomes" id="UP000245783">
    <property type="component" value="Unassembled WGS sequence"/>
</dbReference>
<proteinExistence type="inferred from homology"/>
<protein>
    <recommendedName>
        <fullName evidence="6">Large ribosomal subunit protein bL33m</fullName>
    </recommendedName>
</protein>
<dbReference type="SUPFAM" id="SSF57829">
    <property type="entry name" value="Zn-binding ribosomal proteins"/>
    <property type="match status" value="1"/>
</dbReference>
<comment type="similarity">
    <text evidence="2">Belongs to the bacterial ribosomal protein bL33 family.</text>
</comment>
<keyword evidence="8" id="KW-1185">Reference proteome</keyword>
<gene>
    <name evidence="7" type="ORF">IE81DRAFT_323164</name>
</gene>
<keyword evidence="3" id="KW-0689">Ribosomal protein</keyword>
<dbReference type="OrthoDB" id="275534at2759"/>
<sequence length="128" mass="14734">MAAKARARVLITRLMSTAGTGYYYTTKRLRVADKLAKMKYDPVGELFFSTFAHYWLVGLALASKDASEIMRSVEWCWSRYSEGEKRRPGLCWGRAFWKEQEEAWSAPDLITTCRKSRDVSASLFVKDC</sequence>
<dbReference type="PANTHER" id="PTHR47037">
    <property type="entry name" value="39S RIBOSOMAL PROTEIN L33, MITOCHONDRIAL"/>
    <property type="match status" value="1"/>
</dbReference>
<evidence type="ECO:0000256" key="3">
    <source>
        <dbReference type="ARBA" id="ARBA00022980"/>
    </source>
</evidence>
<evidence type="ECO:0000256" key="6">
    <source>
        <dbReference type="ARBA" id="ARBA00035275"/>
    </source>
</evidence>
<accession>A0A316W2L0</accession>
<dbReference type="STRING" id="1522189.A0A316W2L0"/>
<dbReference type="AlphaFoldDB" id="A0A316W2L0"/>
<evidence type="ECO:0000256" key="4">
    <source>
        <dbReference type="ARBA" id="ARBA00023128"/>
    </source>
</evidence>